<dbReference type="Gene3D" id="2.60.40.4380">
    <property type="entry name" value="Translational regulator CsrA"/>
    <property type="match status" value="1"/>
</dbReference>
<comment type="similarity">
    <text evidence="4">Belongs to the CsrA/RsmA family.</text>
</comment>
<dbReference type="InterPro" id="IPR036107">
    <property type="entry name" value="CsrA_sf"/>
</dbReference>
<evidence type="ECO:0000256" key="2">
    <source>
        <dbReference type="ARBA" id="ARBA00022845"/>
    </source>
</evidence>
<gene>
    <name evidence="4 5" type="primary">csrA</name>
    <name evidence="5" type="ORF">Pla111_30300</name>
</gene>
<dbReference type="GO" id="GO:0006402">
    <property type="term" value="P:mRNA catabolic process"/>
    <property type="evidence" value="ECO:0007669"/>
    <property type="project" value="InterPro"/>
</dbReference>
<dbReference type="Proteomes" id="UP000318995">
    <property type="component" value="Unassembled WGS sequence"/>
</dbReference>
<dbReference type="Pfam" id="PF02599">
    <property type="entry name" value="CsrA"/>
    <property type="match status" value="1"/>
</dbReference>
<dbReference type="GO" id="GO:0048027">
    <property type="term" value="F:mRNA 5'-UTR binding"/>
    <property type="evidence" value="ECO:0007669"/>
    <property type="project" value="UniProtKB-UniRule"/>
</dbReference>
<comment type="function">
    <text evidence="4">A translational regulator that binds mRNA to regulate translation initiation and/or mRNA stability. Usually binds in the 5'-UTR at or near the Shine-Dalgarno sequence preventing ribosome-binding, thus repressing translation. Its main target seems to be the major flagellin gene, while its function is anatagonized by FliW.</text>
</comment>
<evidence type="ECO:0000256" key="1">
    <source>
        <dbReference type="ARBA" id="ARBA00022490"/>
    </source>
</evidence>
<keyword evidence="1 4" id="KW-0963">Cytoplasm</keyword>
<comment type="subunit">
    <text evidence="4">Homodimer; the beta-strands of each monomer intercalate to form a hydrophobic core, while the alpha-helices form wings that extend away from the core.</text>
</comment>
<dbReference type="GO" id="GO:0045947">
    <property type="term" value="P:negative regulation of translational initiation"/>
    <property type="evidence" value="ECO:0007669"/>
    <property type="project" value="UniProtKB-UniRule"/>
</dbReference>
<dbReference type="AlphaFoldDB" id="A0A5C5VRQ8"/>
<evidence type="ECO:0000313" key="6">
    <source>
        <dbReference type="Proteomes" id="UP000318995"/>
    </source>
</evidence>
<keyword evidence="2 4" id="KW-0810">Translation regulation</keyword>
<dbReference type="SUPFAM" id="SSF117130">
    <property type="entry name" value="CsrA-like"/>
    <property type="match status" value="1"/>
</dbReference>
<accession>A0A5C5VRQ8</accession>
<comment type="subcellular location">
    <subcellularLocation>
        <location evidence="4">Cytoplasm</location>
    </subcellularLocation>
</comment>
<keyword evidence="4" id="KW-1005">Bacterial flagellum biogenesis</keyword>
<dbReference type="GO" id="GO:0006109">
    <property type="term" value="P:regulation of carbohydrate metabolic process"/>
    <property type="evidence" value="ECO:0007669"/>
    <property type="project" value="InterPro"/>
</dbReference>
<dbReference type="OrthoDB" id="289081at2"/>
<dbReference type="InterPro" id="IPR003751">
    <property type="entry name" value="CsrA"/>
</dbReference>
<dbReference type="GO" id="GO:0044781">
    <property type="term" value="P:bacterial-type flagellum organization"/>
    <property type="evidence" value="ECO:0007669"/>
    <property type="project" value="UniProtKB-KW"/>
</dbReference>
<evidence type="ECO:0000313" key="5">
    <source>
        <dbReference type="EMBL" id="TWT41316.1"/>
    </source>
</evidence>
<keyword evidence="6" id="KW-1185">Reference proteome</keyword>
<dbReference type="RefSeq" id="WP_146575242.1">
    <property type="nucleotide sequence ID" value="NZ_SJPH01000009.1"/>
</dbReference>
<keyword evidence="4" id="KW-0678">Repressor</keyword>
<protein>
    <recommendedName>
        <fullName evidence="4">Translational regulator CsrA</fullName>
    </recommendedName>
</protein>
<dbReference type="PANTHER" id="PTHR34984:SF1">
    <property type="entry name" value="CARBON STORAGE REGULATOR"/>
    <property type="match status" value="1"/>
</dbReference>
<dbReference type="PANTHER" id="PTHR34984">
    <property type="entry name" value="CARBON STORAGE REGULATOR"/>
    <property type="match status" value="1"/>
</dbReference>
<dbReference type="GO" id="GO:1902208">
    <property type="term" value="P:regulation of bacterial-type flagellum assembly"/>
    <property type="evidence" value="ECO:0007669"/>
    <property type="project" value="UniProtKB-UniRule"/>
</dbReference>
<evidence type="ECO:0000256" key="3">
    <source>
        <dbReference type="ARBA" id="ARBA00022884"/>
    </source>
</evidence>
<sequence>MLVLSRRTDELIRIGDHILLRVLGVKGSVVRLGIDAPADLPILRGELLACEPAIYPGSVTVPVPKRREVAQDESIGAT</sequence>
<keyword evidence="3 4" id="KW-0694">RNA-binding</keyword>
<proteinExistence type="inferred from homology"/>
<evidence type="ECO:0000256" key="4">
    <source>
        <dbReference type="HAMAP-Rule" id="MF_00167"/>
    </source>
</evidence>
<comment type="caution">
    <text evidence="5">The sequence shown here is derived from an EMBL/GenBank/DDBJ whole genome shotgun (WGS) entry which is preliminary data.</text>
</comment>
<reference evidence="5 6" key="1">
    <citation type="submission" date="2019-02" db="EMBL/GenBank/DDBJ databases">
        <title>Deep-cultivation of Planctomycetes and their phenomic and genomic characterization uncovers novel biology.</title>
        <authorList>
            <person name="Wiegand S."/>
            <person name="Jogler M."/>
            <person name="Boedeker C."/>
            <person name="Pinto D."/>
            <person name="Vollmers J."/>
            <person name="Rivas-Marin E."/>
            <person name="Kohn T."/>
            <person name="Peeters S.H."/>
            <person name="Heuer A."/>
            <person name="Rast P."/>
            <person name="Oberbeckmann S."/>
            <person name="Bunk B."/>
            <person name="Jeske O."/>
            <person name="Meyerdierks A."/>
            <person name="Storesund J.E."/>
            <person name="Kallscheuer N."/>
            <person name="Luecker S."/>
            <person name="Lage O.M."/>
            <person name="Pohl T."/>
            <person name="Merkel B.J."/>
            <person name="Hornburger P."/>
            <person name="Mueller R.-W."/>
            <person name="Bruemmer F."/>
            <person name="Labrenz M."/>
            <person name="Spormann A.M."/>
            <person name="Op Den Camp H."/>
            <person name="Overmann J."/>
            <person name="Amann R."/>
            <person name="Jetten M.S.M."/>
            <person name="Mascher T."/>
            <person name="Medema M.H."/>
            <person name="Devos D.P."/>
            <person name="Kaster A.-K."/>
            <person name="Ovreas L."/>
            <person name="Rohde M."/>
            <person name="Galperin M.Y."/>
            <person name="Jogler C."/>
        </authorList>
    </citation>
    <scope>NUCLEOTIDE SEQUENCE [LARGE SCALE GENOMIC DNA]</scope>
    <source>
        <strain evidence="5 6">Pla111</strain>
    </source>
</reference>
<name>A0A5C5VRQ8_9BACT</name>
<dbReference type="HAMAP" id="MF_00167">
    <property type="entry name" value="CsrA"/>
    <property type="match status" value="1"/>
</dbReference>
<dbReference type="GO" id="GO:0005829">
    <property type="term" value="C:cytosol"/>
    <property type="evidence" value="ECO:0007669"/>
    <property type="project" value="TreeGrafter"/>
</dbReference>
<organism evidence="5 6">
    <name type="scientific">Botrimarina hoheduenensis</name>
    <dbReference type="NCBI Taxonomy" id="2528000"/>
    <lineage>
        <taxon>Bacteria</taxon>
        <taxon>Pseudomonadati</taxon>
        <taxon>Planctomycetota</taxon>
        <taxon>Planctomycetia</taxon>
        <taxon>Pirellulales</taxon>
        <taxon>Lacipirellulaceae</taxon>
        <taxon>Botrimarina</taxon>
    </lineage>
</organism>
<dbReference type="EMBL" id="SJPH01000009">
    <property type="protein sequence ID" value="TWT41316.1"/>
    <property type="molecule type" value="Genomic_DNA"/>
</dbReference>